<feature type="domain" description="Histidine kinase" evidence="11">
    <location>
        <begin position="228"/>
        <end position="442"/>
    </location>
</feature>
<dbReference type="InterPro" id="IPR003661">
    <property type="entry name" value="HisK_dim/P_dom"/>
</dbReference>
<comment type="subcellular location">
    <subcellularLocation>
        <location evidence="2">Membrane</location>
    </subcellularLocation>
</comment>
<evidence type="ECO:0000259" key="11">
    <source>
        <dbReference type="PROSITE" id="PS50109"/>
    </source>
</evidence>
<gene>
    <name evidence="12" type="ORF">CVM39_04100</name>
    <name evidence="13" type="ORF">SAMN06297129_3691</name>
</gene>
<evidence type="ECO:0000313" key="15">
    <source>
        <dbReference type="Proteomes" id="UP000231702"/>
    </source>
</evidence>
<feature type="transmembrane region" description="Helical" evidence="10">
    <location>
        <begin position="170"/>
        <end position="189"/>
    </location>
</feature>
<dbReference type="SUPFAM" id="SSF55874">
    <property type="entry name" value="ATPase domain of HSP90 chaperone/DNA topoisomerase II/histidine kinase"/>
    <property type="match status" value="1"/>
</dbReference>
<evidence type="ECO:0000256" key="1">
    <source>
        <dbReference type="ARBA" id="ARBA00000085"/>
    </source>
</evidence>
<dbReference type="OrthoDB" id="9815202at2"/>
<dbReference type="InterPro" id="IPR004358">
    <property type="entry name" value="Sig_transdc_His_kin-like_C"/>
</dbReference>
<keyword evidence="4" id="KW-0597">Phosphoprotein</keyword>
<protein>
    <recommendedName>
        <fullName evidence="3">histidine kinase</fullName>
        <ecNumber evidence="3">2.7.13.3</ecNumber>
    </recommendedName>
</protein>
<dbReference type="Gene3D" id="1.10.287.130">
    <property type="match status" value="1"/>
</dbReference>
<evidence type="ECO:0000256" key="8">
    <source>
        <dbReference type="ARBA" id="ARBA00022989"/>
    </source>
</evidence>
<dbReference type="InterPro" id="IPR005467">
    <property type="entry name" value="His_kinase_dom"/>
</dbReference>
<keyword evidence="7 13" id="KW-0418">Kinase</keyword>
<dbReference type="AlphaFoldDB" id="A0A285JG65"/>
<evidence type="ECO:0000313" key="14">
    <source>
        <dbReference type="Proteomes" id="UP000231655"/>
    </source>
</evidence>
<keyword evidence="8 10" id="KW-1133">Transmembrane helix</keyword>
<evidence type="ECO:0000256" key="7">
    <source>
        <dbReference type="ARBA" id="ARBA00022777"/>
    </source>
</evidence>
<proteinExistence type="predicted"/>
<evidence type="ECO:0000256" key="6">
    <source>
        <dbReference type="ARBA" id="ARBA00022692"/>
    </source>
</evidence>
<dbReference type="Proteomes" id="UP000231702">
    <property type="component" value="Unassembled WGS sequence"/>
</dbReference>
<evidence type="ECO:0000256" key="10">
    <source>
        <dbReference type="SAM" id="Phobius"/>
    </source>
</evidence>
<dbReference type="SMART" id="SM00388">
    <property type="entry name" value="HisKA"/>
    <property type="match status" value="1"/>
</dbReference>
<evidence type="ECO:0000256" key="9">
    <source>
        <dbReference type="ARBA" id="ARBA00023136"/>
    </source>
</evidence>
<evidence type="ECO:0000313" key="12">
    <source>
        <dbReference type="EMBL" id="PJE30986.1"/>
    </source>
</evidence>
<dbReference type="Pfam" id="PF02518">
    <property type="entry name" value="HATPase_c"/>
    <property type="match status" value="1"/>
</dbReference>
<dbReference type="EMBL" id="PGTD01000011">
    <property type="protein sequence ID" value="PJE30986.1"/>
    <property type="molecule type" value="Genomic_DNA"/>
</dbReference>
<dbReference type="InterPro" id="IPR036890">
    <property type="entry name" value="HATPase_C_sf"/>
</dbReference>
<dbReference type="GO" id="GO:0005886">
    <property type="term" value="C:plasma membrane"/>
    <property type="evidence" value="ECO:0007669"/>
    <property type="project" value="TreeGrafter"/>
</dbReference>
<dbReference type="InterPro" id="IPR003594">
    <property type="entry name" value="HATPase_dom"/>
</dbReference>
<dbReference type="Gene3D" id="3.30.565.10">
    <property type="entry name" value="Histidine kinase-like ATPase, C-terminal domain"/>
    <property type="match status" value="1"/>
</dbReference>
<evidence type="ECO:0000256" key="3">
    <source>
        <dbReference type="ARBA" id="ARBA00012438"/>
    </source>
</evidence>
<dbReference type="CDD" id="cd00082">
    <property type="entry name" value="HisKA"/>
    <property type="match status" value="1"/>
</dbReference>
<organism evidence="13 14">
    <name type="scientific">Pseudooceanicola antarcticus</name>
    <dbReference type="NCBI Taxonomy" id="1247613"/>
    <lineage>
        <taxon>Bacteria</taxon>
        <taxon>Pseudomonadati</taxon>
        <taxon>Pseudomonadota</taxon>
        <taxon>Alphaproteobacteria</taxon>
        <taxon>Rhodobacterales</taxon>
        <taxon>Paracoccaceae</taxon>
        <taxon>Pseudooceanicola</taxon>
    </lineage>
</organism>
<dbReference type="RefSeq" id="WP_097147369.1">
    <property type="nucleotide sequence ID" value="NZ_OBEA01000008.1"/>
</dbReference>
<dbReference type="SMART" id="SM00387">
    <property type="entry name" value="HATPase_c"/>
    <property type="match status" value="1"/>
</dbReference>
<reference evidence="12 15" key="2">
    <citation type="journal article" date="2018" name="Int. J. Syst. Evol. Microbiol.">
        <title>Pseudooceanicola lipolyticus sp. nov., a marine alphaproteobacterium, reclassification of Oceanicola flagellatus as Pseudooceanicola flagellatus comb. nov. and emended description of the genus Pseudooceanicola.</title>
        <authorList>
            <person name="Huang M.-M."/>
            <person name="Guo L.-L."/>
            <person name="Wu Y.-H."/>
            <person name="Lai Q.-L."/>
            <person name="Shao Z.-Z."/>
            <person name="Wang C.-S."/>
            <person name="Wu M."/>
            <person name="Xu X.-W."/>
        </authorList>
    </citation>
    <scope>NUCLEOTIDE SEQUENCE [LARGE SCALE GENOMIC DNA]</scope>
    <source>
        <strain evidence="12 15">Ar-45</strain>
    </source>
</reference>
<keyword evidence="15" id="KW-1185">Reference proteome</keyword>
<dbReference type="Proteomes" id="UP000231655">
    <property type="component" value="Unassembled WGS sequence"/>
</dbReference>
<evidence type="ECO:0000256" key="5">
    <source>
        <dbReference type="ARBA" id="ARBA00022679"/>
    </source>
</evidence>
<dbReference type="InterPro" id="IPR036097">
    <property type="entry name" value="HisK_dim/P_sf"/>
</dbReference>
<accession>A0A285JG65</accession>
<dbReference type="EMBL" id="OBEA01000008">
    <property type="protein sequence ID" value="SNY59063.1"/>
    <property type="molecule type" value="Genomic_DNA"/>
</dbReference>
<dbReference type="GO" id="GO:0000155">
    <property type="term" value="F:phosphorelay sensor kinase activity"/>
    <property type="evidence" value="ECO:0007669"/>
    <property type="project" value="InterPro"/>
</dbReference>
<dbReference type="PANTHER" id="PTHR45436">
    <property type="entry name" value="SENSOR HISTIDINE KINASE YKOH"/>
    <property type="match status" value="1"/>
</dbReference>
<dbReference type="InterPro" id="IPR050428">
    <property type="entry name" value="TCS_sensor_his_kinase"/>
</dbReference>
<evidence type="ECO:0000313" key="13">
    <source>
        <dbReference type="EMBL" id="SNY59063.1"/>
    </source>
</evidence>
<dbReference type="PROSITE" id="PS50109">
    <property type="entry name" value="HIS_KIN"/>
    <property type="match status" value="1"/>
</dbReference>
<keyword evidence="9 10" id="KW-0472">Membrane</keyword>
<sequence length="449" mass="50372">MTLGTLWRTFVPLVLLLVCIGALIFGYLRLRATEKAMGFDGVTNMVWVISQTQVEALKMRAVLAEDPDDEGQIGLQYDLLRSRIDMLTEGPQFRFLQALEMAETVKAAVQPAIRLDPALRPLSAAEKAELGQEATTLARTLNRTANAAMVMEWELLTTQLTRYRTAMAQVNYSIGLGVVLAIYLGWRILADRRARLEADLFRRQSMRLEEDLDHERAMVSHWRDFAAVVSHQFRTPLAVIDSAAQRLYRRGQPASDEVLQAKQGTIREMVASLDQLVDAALLIGRMDHKMDLPQQAVQDLAPVVRNMVKKLQGRYRDREITLSLEEERFVAWCDANLVQHSLINLIDNAIKYSPPFEPVEVRMQRQDNKVVCTVADRGPGMTDAEAERLFQRFQRGAGAPTGGTGIGLWLAQRLAELQGGRIEARPRPEGGALFSLILPEAPQDVESKT</sequence>
<reference evidence="13 14" key="1">
    <citation type="submission" date="2017-09" db="EMBL/GenBank/DDBJ databases">
        <authorList>
            <person name="Ehlers B."/>
            <person name="Leendertz F.H."/>
        </authorList>
    </citation>
    <scope>NUCLEOTIDE SEQUENCE [LARGE SCALE GENOMIC DNA]</scope>
    <source>
        <strain evidence="13 14">CGMCC 1.12662</strain>
    </source>
</reference>
<dbReference type="PANTHER" id="PTHR45436:SF5">
    <property type="entry name" value="SENSOR HISTIDINE KINASE TRCS"/>
    <property type="match status" value="1"/>
</dbReference>
<dbReference type="EC" id="2.7.13.3" evidence="3"/>
<feature type="transmembrane region" description="Helical" evidence="10">
    <location>
        <begin position="6"/>
        <end position="28"/>
    </location>
</feature>
<evidence type="ECO:0000256" key="4">
    <source>
        <dbReference type="ARBA" id="ARBA00022553"/>
    </source>
</evidence>
<evidence type="ECO:0000256" key="2">
    <source>
        <dbReference type="ARBA" id="ARBA00004370"/>
    </source>
</evidence>
<name>A0A285JG65_9RHOB</name>
<keyword evidence="5" id="KW-0808">Transferase</keyword>
<dbReference type="PRINTS" id="PR00344">
    <property type="entry name" value="BCTRLSENSOR"/>
</dbReference>
<dbReference type="CDD" id="cd00075">
    <property type="entry name" value="HATPase"/>
    <property type="match status" value="1"/>
</dbReference>
<keyword evidence="6 10" id="KW-0812">Transmembrane</keyword>
<comment type="catalytic activity">
    <reaction evidence="1">
        <text>ATP + protein L-histidine = ADP + protein N-phospho-L-histidine.</text>
        <dbReference type="EC" id="2.7.13.3"/>
    </reaction>
</comment>
<dbReference type="SUPFAM" id="SSF47384">
    <property type="entry name" value="Homodimeric domain of signal transducing histidine kinase"/>
    <property type="match status" value="1"/>
</dbReference>
<dbReference type="Pfam" id="PF00512">
    <property type="entry name" value="HisKA"/>
    <property type="match status" value="1"/>
</dbReference>